<keyword evidence="2" id="KW-1185">Reference proteome</keyword>
<dbReference type="AlphaFoldDB" id="A0A401G2U4"/>
<dbReference type="EMBL" id="BEXT01000001">
    <property type="protein sequence ID" value="GBC63547.1"/>
    <property type="molecule type" value="Genomic_DNA"/>
</dbReference>
<name>A0A401G2U4_9BACT</name>
<reference evidence="2" key="1">
    <citation type="submission" date="2017-11" db="EMBL/GenBank/DDBJ databases">
        <authorList>
            <person name="Watanabe M."/>
            <person name="Kojima H."/>
        </authorList>
    </citation>
    <scope>NUCLEOTIDE SEQUENCE [LARGE SCALE GENOMIC DNA]</scope>
    <source>
        <strain evidence="2">Tokyo 01</strain>
    </source>
</reference>
<sequence length="110" mass="12136">MVTKPTYEELEERVRALEKTVGEMERISPSSEHEETGSALLTLLADEWDQAGPPGIVDIRQIREILGISADEMKALIGPLYAKGAVDMDRRGRTAFLTPEGYDMARASGE</sequence>
<proteinExistence type="predicted"/>
<dbReference type="OrthoDB" id="5422774at2"/>
<organism evidence="1 2">
    <name type="scientific">Desulfonema ishimotonii</name>
    <dbReference type="NCBI Taxonomy" id="45657"/>
    <lineage>
        <taxon>Bacteria</taxon>
        <taxon>Pseudomonadati</taxon>
        <taxon>Thermodesulfobacteriota</taxon>
        <taxon>Desulfobacteria</taxon>
        <taxon>Desulfobacterales</taxon>
        <taxon>Desulfococcaceae</taxon>
        <taxon>Desulfonema</taxon>
    </lineage>
</organism>
<protein>
    <recommendedName>
        <fullName evidence="3">HTH marR-type domain-containing protein</fullName>
    </recommendedName>
</protein>
<gene>
    <name evidence="1" type="ORF">DENIS_4545</name>
</gene>
<dbReference type="RefSeq" id="WP_124330602.1">
    <property type="nucleotide sequence ID" value="NZ_BEXT01000001.1"/>
</dbReference>
<dbReference type="Proteomes" id="UP000288096">
    <property type="component" value="Unassembled WGS sequence"/>
</dbReference>
<reference evidence="2" key="2">
    <citation type="submission" date="2019-01" db="EMBL/GenBank/DDBJ databases">
        <title>Genome sequence of Desulfonema ishimotonii strain Tokyo 01.</title>
        <authorList>
            <person name="Fukui M."/>
        </authorList>
    </citation>
    <scope>NUCLEOTIDE SEQUENCE [LARGE SCALE GENOMIC DNA]</scope>
    <source>
        <strain evidence="2">Tokyo 01</strain>
    </source>
</reference>
<comment type="caution">
    <text evidence="1">The sequence shown here is derived from an EMBL/GenBank/DDBJ whole genome shotgun (WGS) entry which is preliminary data.</text>
</comment>
<evidence type="ECO:0000313" key="2">
    <source>
        <dbReference type="Proteomes" id="UP000288096"/>
    </source>
</evidence>
<evidence type="ECO:0008006" key="3">
    <source>
        <dbReference type="Google" id="ProtNLM"/>
    </source>
</evidence>
<accession>A0A401G2U4</accession>
<evidence type="ECO:0000313" key="1">
    <source>
        <dbReference type="EMBL" id="GBC63547.1"/>
    </source>
</evidence>